<gene>
    <name evidence="1" type="ORF">RC74_07560</name>
</gene>
<sequence>MHNHVLSFDNLSTIRPKMADAFCRIATGGGFGTRNLHTDSDEVLFNATQPCLLNGIPALTEDSRSFLRSEARFGAALRRVQPVVRRRDISMNFNREGKTGMRVIQIAAG</sequence>
<proteinExistence type="predicted"/>
<dbReference type="KEGG" id="hat:RC74_07560"/>
<protein>
    <submittedName>
        <fullName evidence="1">Uncharacterized protein</fullName>
    </submittedName>
</protein>
<name>A0A126UZJ7_9RHOB</name>
<evidence type="ECO:0000313" key="2">
    <source>
        <dbReference type="Proteomes" id="UP000070371"/>
    </source>
</evidence>
<keyword evidence="2" id="KW-1185">Reference proteome</keyword>
<evidence type="ECO:0000313" key="1">
    <source>
        <dbReference type="EMBL" id="AML51135.1"/>
    </source>
</evidence>
<dbReference type="STRING" id="1579316.RC74_07560"/>
<dbReference type="EMBL" id="CP014327">
    <property type="protein sequence ID" value="AML51135.1"/>
    <property type="molecule type" value="Genomic_DNA"/>
</dbReference>
<accession>A0A126UZJ7</accession>
<dbReference type="Proteomes" id="UP000070371">
    <property type="component" value="Chromosome"/>
</dbReference>
<reference evidence="1 2" key="1">
    <citation type="submission" date="2016-02" db="EMBL/GenBank/DDBJ databases">
        <title>Complete genome sequence of Halocynthiibacter arcticus PAMC 20958t from arctic marine sediment.</title>
        <authorList>
            <person name="Lee Y.M."/>
            <person name="Baek K."/>
            <person name="Lee H.K."/>
            <person name="Shin S.C."/>
        </authorList>
    </citation>
    <scope>NUCLEOTIDE SEQUENCE [LARGE SCALE GENOMIC DNA]</scope>
    <source>
        <strain evidence="1">PAMC 20958</strain>
    </source>
</reference>
<dbReference type="AlphaFoldDB" id="A0A126UZJ7"/>
<dbReference type="RefSeq" id="WP_052275087.1">
    <property type="nucleotide sequence ID" value="NZ_CP014327.1"/>
</dbReference>
<organism evidence="1 2">
    <name type="scientific">Falsihalocynthiibacter arcticus</name>
    <dbReference type="NCBI Taxonomy" id="1579316"/>
    <lineage>
        <taxon>Bacteria</taxon>
        <taxon>Pseudomonadati</taxon>
        <taxon>Pseudomonadota</taxon>
        <taxon>Alphaproteobacteria</taxon>
        <taxon>Rhodobacterales</taxon>
        <taxon>Roseobacteraceae</taxon>
        <taxon>Falsihalocynthiibacter</taxon>
    </lineage>
</organism>